<organism evidence="1">
    <name type="scientific">Spironucleus salmonicida</name>
    <dbReference type="NCBI Taxonomy" id="348837"/>
    <lineage>
        <taxon>Eukaryota</taxon>
        <taxon>Metamonada</taxon>
        <taxon>Diplomonadida</taxon>
        <taxon>Hexamitidae</taxon>
        <taxon>Hexamitinae</taxon>
        <taxon>Spironucleus</taxon>
    </lineage>
</organism>
<name>V6LR01_9EUKA</name>
<sequence length="53" mass="6255">MGLDGQNKLNFESMSFSHYIRPVRTIDKQLCIKTENLLELQDIRQRTCSKILE</sequence>
<reference evidence="1" key="1">
    <citation type="journal article" date="2014" name="PLoS Genet.">
        <title>The Genome of Spironucleus salmonicida Highlights a Fish Pathogen Adapted to Fluctuating Environments.</title>
        <authorList>
            <person name="Xu F."/>
            <person name="Jerlstrom-Hultqvist J."/>
            <person name="Einarsson E."/>
            <person name="Astvaldsson A."/>
            <person name="Svard S.G."/>
            <person name="Andersson J.O."/>
        </authorList>
    </citation>
    <scope>NUCLEOTIDE SEQUENCE</scope>
</reference>
<dbReference type="EMBL" id="KI546053">
    <property type="protein sequence ID" value="EST47025.1"/>
    <property type="molecule type" value="Genomic_DNA"/>
</dbReference>
<evidence type="ECO:0000313" key="1">
    <source>
        <dbReference type="EMBL" id="EST47025.1"/>
    </source>
</evidence>
<protein>
    <submittedName>
        <fullName evidence="1">Uncharacterized protein</fullName>
    </submittedName>
</protein>
<gene>
    <name evidence="1" type="ORF">SS50377_12981</name>
</gene>
<accession>V6LR01</accession>
<proteinExistence type="predicted"/>
<dbReference type="AlphaFoldDB" id="V6LR01"/>